<evidence type="ECO:0000313" key="2">
    <source>
        <dbReference type="Proteomes" id="UP000799755"/>
    </source>
</evidence>
<accession>A0ACB6QQ68</accession>
<gene>
    <name evidence="1" type="ORF">BDR25DRAFT_356826</name>
</gene>
<protein>
    <submittedName>
        <fullName evidence="1">Uncharacterized protein</fullName>
    </submittedName>
</protein>
<comment type="caution">
    <text evidence="1">The sequence shown here is derived from an EMBL/GenBank/DDBJ whole genome shotgun (WGS) entry which is preliminary data.</text>
</comment>
<reference evidence="1" key="1">
    <citation type="journal article" date="2020" name="Stud. Mycol.">
        <title>101 Dothideomycetes genomes: a test case for predicting lifestyles and emergence of pathogens.</title>
        <authorList>
            <person name="Haridas S."/>
            <person name="Albert R."/>
            <person name="Binder M."/>
            <person name="Bloem J."/>
            <person name="Labutti K."/>
            <person name="Salamov A."/>
            <person name="Andreopoulos B."/>
            <person name="Baker S."/>
            <person name="Barry K."/>
            <person name="Bills G."/>
            <person name="Bluhm B."/>
            <person name="Cannon C."/>
            <person name="Castanera R."/>
            <person name="Culley D."/>
            <person name="Daum C."/>
            <person name="Ezra D."/>
            <person name="Gonzalez J."/>
            <person name="Henrissat B."/>
            <person name="Kuo A."/>
            <person name="Liang C."/>
            <person name="Lipzen A."/>
            <person name="Lutzoni F."/>
            <person name="Magnuson J."/>
            <person name="Mondo S."/>
            <person name="Nolan M."/>
            <person name="Ohm R."/>
            <person name="Pangilinan J."/>
            <person name="Park H.-J."/>
            <person name="Ramirez L."/>
            <person name="Alfaro M."/>
            <person name="Sun H."/>
            <person name="Tritt A."/>
            <person name="Yoshinaga Y."/>
            <person name="Zwiers L.-H."/>
            <person name="Turgeon B."/>
            <person name="Goodwin S."/>
            <person name="Spatafora J."/>
            <person name="Crous P."/>
            <person name="Grigoriev I."/>
        </authorList>
    </citation>
    <scope>NUCLEOTIDE SEQUENCE</scope>
    <source>
        <strain evidence="1">ATCC 200398</strain>
    </source>
</reference>
<sequence length="187" mass="20913">MQEVCGKLRLLADAKKALAELREGGALAWMKTDFTMHGMVPELGTWSGIHCGDQNGGYGQPGATKNSPVLTSRARKERGICRCKHHLITVQPIKGSTPYDNNKRIKTFQLSQIYLYYGIQGLLYLPKRDYTQEKIQGPPSTTPLRKKSNNVQNATKFSSISLPNLTSSSIEPFLIFERSLEPSQFHT</sequence>
<dbReference type="EMBL" id="MU003513">
    <property type="protein sequence ID" value="KAF2469061.1"/>
    <property type="molecule type" value="Genomic_DNA"/>
</dbReference>
<dbReference type="Proteomes" id="UP000799755">
    <property type="component" value="Unassembled WGS sequence"/>
</dbReference>
<evidence type="ECO:0000313" key="1">
    <source>
        <dbReference type="EMBL" id="KAF2469061.1"/>
    </source>
</evidence>
<organism evidence="1 2">
    <name type="scientific">Lindgomyces ingoldianus</name>
    <dbReference type="NCBI Taxonomy" id="673940"/>
    <lineage>
        <taxon>Eukaryota</taxon>
        <taxon>Fungi</taxon>
        <taxon>Dikarya</taxon>
        <taxon>Ascomycota</taxon>
        <taxon>Pezizomycotina</taxon>
        <taxon>Dothideomycetes</taxon>
        <taxon>Pleosporomycetidae</taxon>
        <taxon>Pleosporales</taxon>
        <taxon>Lindgomycetaceae</taxon>
        <taxon>Lindgomyces</taxon>
    </lineage>
</organism>
<name>A0ACB6QQ68_9PLEO</name>
<keyword evidence="2" id="KW-1185">Reference proteome</keyword>
<proteinExistence type="predicted"/>